<evidence type="ECO:0000256" key="1">
    <source>
        <dbReference type="ARBA" id="ARBA00023015"/>
    </source>
</evidence>
<accession>A0A2T0X2C9</accession>
<dbReference type="EMBL" id="PVTT01000002">
    <property type="protein sequence ID" value="PRY93098.1"/>
    <property type="molecule type" value="Genomic_DNA"/>
</dbReference>
<dbReference type="CDD" id="cd07377">
    <property type="entry name" value="WHTH_GntR"/>
    <property type="match status" value="1"/>
</dbReference>
<dbReference type="PROSITE" id="PS50949">
    <property type="entry name" value="HTH_GNTR"/>
    <property type="match status" value="1"/>
</dbReference>
<dbReference type="AlphaFoldDB" id="A0A2T0X2C9"/>
<evidence type="ECO:0000313" key="5">
    <source>
        <dbReference type="EMBL" id="PRY93098.1"/>
    </source>
</evidence>
<dbReference type="Gene3D" id="1.20.120.530">
    <property type="entry name" value="GntR ligand-binding domain-like"/>
    <property type="match status" value="1"/>
</dbReference>
<dbReference type="SMART" id="SM00345">
    <property type="entry name" value="HTH_GNTR"/>
    <property type="match status" value="1"/>
</dbReference>
<evidence type="ECO:0000256" key="2">
    <source>
        <dbReference type="ARBA" id="ARBA00023125"/>
    </source>
</evidence>
<dbReference type="InterPro" id="IPR036390">
    <property type="entry name" value="WH_DNA-bd_sf"/>
</dbReference>
<evidence type="ECO:0000313" key="6">
    <source>
        <dbReference type="Proteomes" id="UP000238801"/>
    </source>
</evidence>
<dbReference type="InterPro" id="IPR036388">
    <property type="entry name" value="WH-like_DNA-bd_sf"/>
</dbReference>
<dbReference type="Proteomes" id="UP000238801">
    <property type="component" value="Unassembled WGS sequence"/>
</dbReference>
<keyword evidence="2" id="KW-0238">DNA-binding</keyword>
<gene>
    <name evidence="5" type="ORF">BCF33_1964</name>
</gene>
<dbReference type="Pfam" id="PF07729">
    <property type="entry name" value="FCD"/>
    <property type="match status" value="1"/>
</dbReference>
<dbReference type="SMART" id="SM00895">
    <property type="entry name" value="FCD"/>
    <property type="match status" value="1"/>
</dbReference>
<sequence length="219" mass="23604">MDEDDGTHVARGGTGARIAATLTEDIAAGLLAPGERLDETRVAERFGTSRTPVREALASLAAQGILVSEPRRGVRVASYTREQLAHMFETMQELEAVCAKLAAQRLTLLSRGALEAAQAECRAAAEAGDVSRYLPANEAFHQAIYAATQNPYMADLASDFRRRTGPFRARRFVTKDDLLASTAGHDALLSVIRGGDAERAEGDMRAHMAESYIRALSLS</sequence>
<dbReference type="InterPro" id="IPR000524">
    <property type="entry name" value="Tscrpt_reg_HTH_GntR"/>
</dbReference>
<dbReference type="GO" id="GO:0003677">
    <property type="term" value="F:DNA binding"/>
    <property type="evidence" value="ECO:0007669"/>
    <property type="project" value="UniProtKB-KW"/>
</dbReference>
<organism evidence="5 6">
    <name type="scientific">Hasllibacter halocynthiae</name>
    <dbReference type="NCBI Taxonomy" id="595589"/>
    <lineage>
        <taxon>Bacteria</taxon>
        <taxon>Pseudomonadati</taxon>
        <taxon>Pseudomonadota</taxon>
        <taxon>Alphaproteobacteria</taxon>
        <taxon>Rhodobacterales</taxon>
        <taxon>Roseobacteraceae</taxon>
        <taxon>Hasllibacter</taxon>
    </lineage>
</organism>
<proteinExistence type="predicted"/>
<dbReference type="PANTHER" id="PTHR43537:SF49">
    <property type="entry name" value="TRANSCRIPTIONAL REGULATORY PROTEIN"/>
    <property type="match status" value="1"/>
</dbReference>
<keyword evidence="3" id="KW-0804">Transcription</keyword>
<comment type="caution">
    <text evidence="5">The sequence shown here is derived from an EMBL/GenBank/DDBJ whole genome shotgun (WGS) entry which is preliminary data.</text>
</comment>
<dbReference type="InterPro" id="IPR011711">
    <property type="entry name" value="GntR_C"/>
</dbReference>
<evidence type="ECO:0000259" key="4">
    <source>
        <dbReference type="PROSITE" id="PS50949"/>
    </source>
</evidence>
<dbReference type="SUPFAM" id="SSF46785">
    <property type="entry name" value="Winged helix' DNA-binding domain"/>
    <property type="match status" value="1"/>
</dbReference>
<dbReference type="InterPro" id="IPR008920">
    <property type="entry name" value="TF_FadR/GntR_C"/>
</dbReference>
<reference evidence="5 6" key="1">
    <citation type="submission" date="2018-03" db="EMBL/GenBank/DDBJ databases">
        <title>Genomic Encyclopedia of Archaeal and Bacterial Type Strains, Phase II (KMG-II): from individual species to whole genera.</title>
        <authorList>
            <person name="Goeker M."/>
        </authorList>
    </citation>
    <scope>NUCLEOTIDE SEQUENCE [LARGE SCALE GENOMIC DNA]</scope>
    <source>
        <strain evidence="5 6">DSM 29318</strain>
    </source>
</reference>
<feature type="domain" description="HTH gntR-type" evidence="4">
    <location>
        <begin position="12"/>
        <end position="79"/>
    </location>
</feature>
<keyword evidence="1" id="KW-0805">Transcription regulation</keyword>
<dbReference type="RefSeq" id="WP_106160725.1">
    <property type="nucleotide sequence ID" value="NZ_PVTT01000002.1"/>
</dbReference>
<dbReference type="GO" id="GO:0003700">
    <property type="term" value="F:DNA-binding transcription factor activity"/>
    <property type="evidence" value="ECO:0007669"/>
    <property type="project" value="InterPro"/>
</dbReference>
<dbReference type="OrthoDB" id="7620579at2"/>
<dbReference type="PRINTS" id="PR00035">
    <property type="entry name" value="HTHGNTR"/>
</dbReference>
<keyword evidence="6" id="KW-1185">Reference proteome</keyword>
<dbReference type="SUPFAM" id="SSF48008">
    <property type="entry name" value="GntR ligand-binding domain-like"/>
    <property type="match status" value="1"/>
</dbReference>
<dbReference type="Gene3D" id="1.10.10.10">
    <property type="entry name" value="Winged helix-like DNA-binding domain superfamily/Winged helix DNA-binding domain"/>
    <property type="match status" value="1"/>
</dbReference>
<protein>
    <submittedName>
        <fullName evidence="5">GntR family transcriptional regulator</fullName>
    </submittedName>
</protein>
<name>A0A2T0X2C9_9RHOB</name>
<evidence type="ECO:0000256" key="3">
    <source>
        <dbReference type="ARBA" id="ARBA00023163"/>
    </source>
</evidence>
<dbReference type="PANTHER" id="PTHR43537">
    <property type="entry name" value="TRANSCRIPTIONAL REGULATOR, GNTR FAMILY"/>
    <property type="match status" value="1"/>
</dbReference>
<dbReference type="Pfam" id="PF00392">
    <property type="entry name" value="GntR"/>
    <property type="match status" value="1"/>
</dbReference>